<dbReference type="NCBIfam" id="TIGR01770">
    <property type="entry name" value="NDH_I_N"/>
    <property type="match status" value="1"/>
</dbReference>
<dbReference type="HOGENOM" id="CLU_007100_1_5_6"/>
<keyword evidence="3 7" id="KW-1133">Transmembrane helix</keyword>
<comment type="similarity">
    <text evidence="7">Belongs to the complex I subunit 2 family.</text>
</comment>
<dbReference type="PATRIC" id="fig|1005057.4.peg.145"/>
<evidence type="ECO:0000256" key="2">
    <source>
        <dbReference type="ARBA" id="ARBA00022692"/>
    </source>
</evidence>
<dbReference type="GO" id="GO:0042773">
    <property type="term" value="P:ATP synthesis coupled electron transport"/>
    <property type="evidence" value="ECO:0007669"/>
    <property type="project" value="InterPro"/>
</dbReference>
<name>G2LP41_BUCUM</name>
<dbReference type="GO" id="GO:0050136">
    <property type="term" value="F:NADH dehydrogenase (quinone) (non-electrogenic) activity"/>
    <property type="evidence" value="ECO:0007669"/>
    <property type="project" value="UniProtKB-UniRule"/>
</dbReference>
<dbReference type="InterPro" id="IPR001750">
    <property type="entry name" value="ND/Mrp_TM"/>
</dbReference>
<feature type="transmembrane region" description="Helical" evidence="7">
    <location>
        <begin position="12"/>
        <end position="30"/>
    </location>
</feature>
<evidence type="ECO:0000313" key="11">
    <source>
        <dbReference type="Proteomes" id="UP000006139"/>
    </source>
</evidence>
<feature type="transmembrane region" description="Helical" evidence="7">
    <location>
        <begin position="68"/>
        <end position="92"/>
    </location>
</feature>
<dbReference type="GO" id="GO:0012505">
    <property type="term" value="C:endomembrane system"/>
    <property type="evidence" value="ECO:0007669"/>
    <property type="project" value="UniProtKB-SubCell"/>
</dbReference>
<gene>
    <name evidence="7 10" type="primary">nuoN</name>
    <name evidence="10" type="ORF">BUAMB_154</name>
</gene>
<feature type="transmembrane region" description="Helical" evidence="7">
    <location>
        <begin position="368"/>
        <end position="395"/>
    </location>
</feature>
<dbReference type="GO" id="GO:0048038">
    <property type="term" value="F:quinone binding"/>
    <property type="evidence" value="ECO:0007669"/>
    <property type="project" value="UniProtKB-KW"/>
</dbReference>
<feature type="transmembrane region" description="Helical" evidence="7">
    <location>
        <begin position="328"/>
        <end position="348"/>
    </location>
</feature>
<keyword evidence="7" id="KW-0830">Ubiquinone</keyword>
<dbReference type="AlphaFoldDB" id="G2LP41"/>
<feature type="transmembrane region" description="Helical" evidence="7">
    <location>
        <begin position="297"/>
        <end position="316"/>
    </location>
</feature>
<feature type="transmembrane region" description="Helical" evidence="7">
    <location>
        <begin position="238"/>
        <end position="258"/>
    </location>
</feature>
<comment type="function">
    <text evidence="5">NDH-1 shuttles electrons from NADH, via FMN and iron-sulfur (Fe-S) centers, to quinones in the respiratory chain. Couples the redox reaction to proton translocation (for every two electrons transferred, four hydrogen ions are translocated across the cytoplasmic membrane), and thus conserves the redox energy in a proton gradient.</text>
</comment>
<keyword evidence="4 7" id="KW-0472">Membrane</keyword>
<dbReference type="KEGG" id="buh:BUAMB_154"/>
<dbReference type="PANTHER" id="PTHR22773">
    <property type="entry name" value="NADH DEHYDROGENASE"/>
    <property type="match status" value="1"/>
</dbReference>
<reference evidence="10 11" key="1">
    <citation type="journal article" date="2011" name="PLoS Genet.">
        <title>Sequence conservation and functional constraint on intergenic spacers in reduced genomes of the obligate symbiont buchnera.</title>
        <authorList>
            <person name="Degnan P.H."/>
            <person name="Ochman H."/>
            <person name="Moran N.A."/>
        </authorList>
    </citation>
    <scope>NUCLEOTIDE SEQUENCE [LARGE SCALE GENOMIC DNA]</scope>
    <source>
        <strain evidence="10 11">Ua</strain>
    </source>
</reference>
<feature type="transmembrane region" description="Helical" evidence="7">
    <location>
        <begin position="104"/>
        <end position="121"/>
    </location>
</feature>
<dbReference type="EMBL" id="CP002648">
    <property type="protein sequence ID" value="AEO07978.1"/>
    <property type="molecule type" value="Genomic_DNA"/>
</dbReference>
<keyword evidence="7" id="KW-0520">NAD</keyword>
<evidence type="ECO:0000256" key="1">
    <source>
        <dbReference type="ARBA" id="ARBA00004127"/>
    </source>
</evidence>
<proteinExistence type="inferred from homology"/>
<comment type="subcellular location">
    <subcellularLocation>
        <location evidence="7">Cell membrane</location>
        <topology evidence="7">Multi-pass membrane protein</topology>
    </subcellularLocation>
    <subcellularLocation>
        <location evidence="1">Endomembrane system</location>
        <topology evidence="1">Multi-pass membrane protein</topology>
    </subcellularLocation>
    <subcellularLocation>
        <location evidence="8">Membrane</location>
        <topology evidence="8">Multi-pass membrane protein</topology>
    </subcellularLocation>
</comment>
<comment type="catalytic activity">
    <reaction evidence="7">
        <text>a quinone + NADH + 5 H(+)(in) = a quinol + NAD(+) + 4 H(+)(out)</text>
        <dbReference type="Rhea" id="RHEA:57888"/>
        <dbReference type="ChEBI" id="CHEBI:15378"/>
        <dbReference type="ChEBI" id="CHEBI:24646"/>
        <dbReference type="ChEBI" id="CHEBI:57540"/>
        <dbReference type="ChEBI" id="CHEBI:57945"/>
        <dbReference type="ChEBI" id="CHEBI:132124"/>
    </reaction>
</comment>
<feature type="transmembrane region" description="Helical" evidence="7">
    <location>
        <begin position="451"/>
        <end position="473"/>
    </location>
</feature>
<dbReference type="Pfam" id="PF00361">
    <property type="entry name" value="Proton_antipo_M"/>
    <property type="match status" value="1"/>
</dbReference>
<dbReference type="OrthoDB" id="9768329at2"/>
<dbReference type="EC" id="7.1.1.-" evidence="7"/>
<evidence type="ECO:0000256" key="6">
    <source>
        <dbReference type="ARBA" id="ARBA00025811"/>
    </source>
</evidence>
<evidence type="ECO:0000256" key="3">
    <source>
        <dbReference type="ARBA" id="ARBA00022989"/>
    </source>
</evidence>
<keyword evidence="2 7" id="KW-0812">Transmembrane</keyword>
<feature type="transmembrane region" description="Helical" evidence="7">
    <location>
        <begin position="407"/>
        <end position="431"/>
    </location>
</feature>
<keyword evidence="7" id="KW-0874">Quinone</keyword>
<organism evidence="10 11">
    <name type="scientific">Buchnera aphidicola str. Ua</name>
    <name type="common">Uroleucon ambrosiae</name>
    <dbReference type="NCBI Taxonomy" id="1005057"/>
    <lineage>
        <taxon>Bacteria</taxon>
        <taxon>Pseudomonadati</taxon>
        <taxon>Pseudomonadota</taxon>
        <taxon>Gammaproteobacteria</taxon>
        <taxon>Enterobacterales</taxon>
        <taxon>Erwiniaceae</taxon>
        <taxon>Buchnera</taxon>
    </lineage>
</organism>
<evidence type="ECO:0000256" key="8">
    <source>
        <dbReference type="RuleBase" id="RU000320"/>
    </source>
</evidence>
<evidence type="ECO:0000256" key="7">
    <source>
        <dbReference type="HAMAP-Rule" id="MF_00445"/>
    </source>
</evidence>
<feature type="transmembrane region" description="Helical" evidence="7">
    <location>
        <begin position="270"/>
        <end position="291"/>
    </location>
</feature>
<dbReference type="HAMAP" id="MF_00445">
    <property type="entry name" value="NDH1_NuoN_1"/>
    <property type="match status" value="1"/>
</dbReference>
<evidence type="ECO:0000256" key="4">
    <source>
        <dbReference type="ARBA" id="ARBA00023136"/>
    </source>
</evidence>
<dbReference type="eggNOG" id="COG1007">
    <property type="taxonomic scope" value="Bacteria"/>
</dbReference>
<feature type="domain" description="NADH:quinone oxidoreductase/Mrp antiporter transmembrane" evidence="9">
    <location>
        <begin position="122"/>
        <end position="421"/>
    </location>
</feature>
<accession>G2LP41</accession>
<comment type="function">
    <text evidence="7">NDH-1 shuttles electrons from NADH, via FMN and iron-sulfur (Fe-S) centers, to quinones in the respiratory chain. The immediate electron acceptor for the enzyme in this species is believed to be ubiquinone. Couples the redox reaction to proton translocation (for every two electrons transferred, four hydrogen ions are translocated across the cytoplasmic membrane), and thus conserves the redox energy in a proton gradient.</text>
</comment>
<feature type="transmembrane region" description="Helical" evidence="7">
    <location>
        <begin position="201"/>
        <end position="226"/>
    </location>
</feature>
<protein>
    <recommendedName>
        <fullName evidence="7">NADH-quinone oxidoreductase subunit N</fullName>
        <ecNumber evidence="7">7.1.1.-</ecNumber>
    </recommendedName>
    <alternativeName>
        <fullName evidence="7">NADH dehydrogenase I subunit N</fullName>
    </alternativeName>
    <alternativeName>
        <fullName evidence="7">NDH-1 subunit N</fullName>
    </alternativeName>
</protein>
<dbReference type="RefSeq" id="WP_014499882.1">
    <property type="nucleotide sequence ID" value="NC_017259.1"/>
</dbReference>
<keyword evidence="7" id="KW-1003">Cell membrane</keyword>
<evidence type="ECO:0000256" key="5">
    <source>
        <dbReference type="ARBA" id="ARBA00025189"/>
    </source>
</evidence>
<feature type="transmembrane region" description="Helical" evidence="7">
    <location>
        <begin position="160"/>
        <end position="180"/>
    </location>
</feature>
<keyword evidence="7" id="KW-0813">Transport</keyword>
<comment type="subunit">
    <text evidence="7">NDH-1 is composed of 13 different subunits. Subunits NuoA, H, J, K, L, M, N constitute the membrane sector of the complex.</text>
</comment>
<dbReference type="InterPro" id="IPR010096">
    <property type="entry name" value="NADH-Q_OxRdtase_suN/2"/>
</dbReference>
<evidence type="ECO:0000259" key="9">
    <source>
        <dbReference type="Pfam" id="PF00361"/>
    </source>
</evidence>
<feature type="transmembrane region" description="Helical" evidence="7">
    <location>
        <begin position="128"/>
        <end position="148"/>
    </location>
</feature>
<keyword evidence="7" id="KW-1278">Translocase</keyword>
<dbReference type="Proteomes" id="UP000006139">
    <property type="component" value="Chromosome"/>
</dbReference>
<sequence length="485" mass="55120">MTINLQQLTALLPLLIMIFTAMTVILSISYNRNHFFVALLSIFGFISSFCSLYLLIKILPIDINGLFYITHYSILYISMIILSSISTCVFGYEWLKSYAYNKEEFYFLIIISHLGAIALIISHHMASFFINIEILSLPIFGLISYSHYQKYSLEAAFKYIILSGVSSSFLLFGIAWIYSVSGDLSFTSIIPLLNNISTNEVLVVLFGISMILLSLFFKLSIVPFHLWTPDIYQGTPAAVLSFFSTSGKIAVFSVLLNFLSHVSYSNKTIYFILSLIIILSILFGNLMALFQNNIKRLFGYSSISQLGYLLIIFLVSNKNYLFSLEASAIYLYSYLFSNIAFFGIMNFITHKYKTNNVDLLNSYQGLFWSHPLLSIILTLVFLSLSGIPMTLGFIGKFYILSIIIKEHLWIIGSAFLISTLLGLYCYLRVILNLYLQPLHLVKNQINISSDWVYTPSGMIIFISGMLLFILGIYPNELIYLVQLSI</sequence>
<dbReference type="STRING" id="1005057.BUAMB_154"/>
<dbReference type="GO" id="GO:0008137">
    <property type="term" value="F:NADH dehydrogenase (ubiquinone) activity"/>
    <property type="evidence" value="ECO:0007669"/>
    <property type="project" value="InterPro"/>
</dbReference>
<comment type="subunit">
    <text evidence="6">Composed of 13 different subunits. Subunits NuoA, H, J, K, L, M, N constitute the membrane sector of the complex.</text>
</comment>
<dbReference type="GO" id="GO:0005886">
    <property type="term" value="C:plasma membrane"/>
    <property type="evidence" value="ECO:0007669"/>
    <property type="project" value="UniProtKB-SubCell"/>
</dbReference>
<evidence type="ECO:0000313" key="10">
    <source>
        <dbReference type="EMBL" id="AEO07978.1"/>
    </source>
</evidence>
<feature type="transmembrane region" description="Helical" evidence="7">
    <location>
        <begin position="36"/>
        <end position="56"/>
    </location>
</feature>